<gene>
    <name evidence="3" type="ORF">M3202_12225</name>
</gene>
<evidence type="ECO:0000313" key="4">
    <source>
        <dbReference type="Proteomes" id="UP001139179"/>
    </source>
</evidence>
<dbReference type="Proteomes" id="UP001139179">
    <property type="component" value="Unassembled WGS sequence"/>
</dbReference>
<reference evidence="3" key="1">
    <citation type="submission" date="2022-05" db="EMBL/GenBank/DDBJ databases">
        <title>Comparative Genomics of Spacecraft Associated Microbes.</title>
        <authorList>
            <person name="Tran M.T."/>
            <person name="Wright A."/>
            <person name="Seuylemezian A."/>
            <person name="Eisen J."/>
            <person name="Coil D."/>
        </authorList>
    </citation>
    <scope>NUCLEOTIDE SEQUENCE</scope>
    <source>
        <strain evidence="3">214.1.1</strain>
    </source>
</reference>
<dbReference type="PROSITE" id="PS51352">
    <property type="entry name" value="THIOREDOXIN_2"/>
    <property type="match status" value="1"/>
</dbReference>
<evidence type="ECO:0000256" key="1">
    <source>
        <dbReference type="ARBA" id="ARBA00023157"/>
    </source>
</evidence>
<organism evidence="3 4">
    <name type="scientific">Halalkalibacter oceani</name>
    <dbReference type="NCBI Taxonomy" id="1653776"/>
    <lineage>
        <taxon>Bacteria</taxon>
        <taxon>Bacillati</taxon>
        <taxon>Bacillota</taxon>
        <taxon>Bacilli</taxon>
        <taxon>Bacillales</taxon>
        <taxon>Bacillaceae</taxon>
        <taxon>Halalkalibacter</taxon>
    </lineage>
</organism>
<dbReference type="InterPro" id="IPR000866">
    <property type="entry name" value="AhpC/TSA"/>
</dbReference>
<dbReference type="PANTHER" id="PTHR42852:SF13">
    <property type="entry name" value="PROTEIN DIPZ"/>
    <property type="match status" value="1"/>
</dbReference>
<comment type="caution">
    <text evidence="3">The sequence shown here is derived from an EMBL/GenBank/DDBJ whole genome shotgun (WGS) entry which is preliminary data.</text>
</comment>
<dbReference type="RefSeq" id="WP_251223616.1">
    <property type="nucleotide sequence ID" value="NZ_JAMBOL010000010.1"/>
</dbReference>
<dbReference type="SUPFAM" id="SSF52833">
    <property type="entry name" value="Thioredoxin-like"/>
    <property type="match status" value="1"/>
</dbReference>
<dbReference type="CDD" id="cd02966">
    <property type="entry name" value="TlpA_like_family"/>
    <property type="match status" value="1"/>
</dbReference>
<dbReference type="InterPro" id="IPR036249">
    <property type="entry name" value="Thioredoxin-like_sf"/>
</dbReference>
<keyword evidence="4" id="KW-1185">Reference proteome</keyword>
<dbReference type="Pfam" id="PF00578">
    <property type="entry name" value="AhpC-TSA"/>
    <property type="match status" value="1"/>
</dbReference>
<feature type="domain" description="Thioredoxin" evidence="2">
    <location>
        <begin position="31"/>
        <end position="172"/>
    </location>
</feature>
<dbReference type="EMBL" id="JAMBOL010000010">
    <property type="protein sequence ID" value="MCM3714847.1"/>
    <property type="molecule type" value="Genomic_DNA"/>
</dbReference>
<sequence length="173" mass="19733">MKRKLTGVVVVVAVLLIANLFMSRDRQEVGNSPGMVAENFQLPMYEQPVGELHDYFGNVIVLNTWASWCEPCREEMPALMQLQDDYHAQGLSVLTVNMQKTERTLQDAAEFIEEMNITLPVFFDEDGFVYDQYQLPGLPVTYIINRDGVIEERIAGEVTYEGLEELILPLLDQ</sequence>
<evidence type="ECO:0000313" key="3">
    <source>
        <dbReference type="EMBL" id="MCM3714847.1"/>
    </source>
</evidence>
<dbReference type="InterPro" id="IPR013766">
    <property type="entry name" value="Thioredoxin_domain"/>
</dbReference>
<dbReference type="AlphaFoldDB" id="A0A9X2IPW3"/>
<dbReference type="GO" id="GO:0016491">
    <property type="term" value="F:oxidoreductase activity"/>
    <property type="evidence" value="ECO:0007669"/>
    <property type="project" value="InterPro"/>
</dbReference>
<accession>A0A9X2IPW3</accession>
<dbReference type="PANTHER" id="PTHR42852">
    <property type="entry name" value="THIOL:DISULFIDE INTERCHANGE PROTEIN DSBE"/>
    <property type="match status" value="1"/>
</dbReference>
<keyword evidence="1" id="KW-1015">Disulfide bond</keyword>
<evidence type="ECO:0000259" key="2">
    <source>
        <dbReference type="PROSITE" id="PS51352"/>
    </source>
</evidence>
<dbReference type="Gene3D" id="3.40.30.10">
    <property type="entry name" value="Glutaredoxin"/>
    <property type="match status" value="1"/>
</dbReference>
<proteinExistence type="predicted"/>
<protein>
    <submittedName>
        <fullName evidence="3">TlpA family protein disulfide reductase</fullName>
    </submittedName>
</protein>
<dbReference type="GO" id="GO:0016209">
    <property type="term" value="F:antioxidant activity"/>
    <property type="evidence" value="ECO:0007669"/>
    <property type="project" value="InterPro"/>
</dbReference>
<name>A0A9X2IPW3_9BACI</name>
<dbReference type="InterPro" id="IPR050553">
    <property type="entry name" value="Thioredoxin_ResA/DsbE_sf"/>
</dbReference>